<dbReference type="GO" id="GO:0015628">
    <property type="term" value="P:protein secretion by the type II secretion system"/>
    <property type="evidence" value="ECO:0007669"/>
    <property type="project" value="TreeGrafter"/>
</dbReference>
<dbReference type="AlphaFoldDB" id="A0A9D2PAL8"/>
<evidence type="ECO:0000313" key="2">
    <source>
        <dbReference type="Proteomes" id="UP000823906"/>
    </source>
</evidence>
<name>A0A9D2PAL8_9FIRM</name>
<accession>A0A9D2PAL8</accession>
<dbReference type="InterPro" id="IPR051675">
    <property type="entry name" value="Endo/Exo/Phosphatase_dom_1"/>
</dbReference>
<reference evidence="1" key="2">
    <citation type="submission" date="2021-04" db="EMBL/GenBank/DDBJ databases">
        <authorList>
            <person name="Gilroy R."/>
        </authorList>
    </citation>
    <scope>NUCLEOTIDE SEQUENCE</scope>
    <source>
        <strain evidence="1">ChiSjej5B23-2810</strain>
    </source>
</reference>
<dbReference type="Proteomes" id="UP000823906">
    <property type="component" value="Unassembled WGS sequence"/>
</dbReference>
<dbReference type="SUPFAM" id="SSF47781">
    <property type="entry name" value="RuvA domain 2-like"/>
    <property type="match status" value="1"/>
</dbReference>
<dbReference type="PANTHER" id="PTHR21180:SF32">
    <property type="entry name" value="ENDONUCLEASE_EXONUCLEASE_PHOSPHATASE FAMILY DOMAIN-CONTAINING PROTEIN 1"/>
    <property type="match status" value="1"/>
</dbReference>
<gene>
    <name evidence="1" type="ORF">H9703_08315</name>
</gene>
<dbReference type="GO" id="GO:0015627">
    <property type="term" value="C:type II protein secretion system complex"/>
    <property type="evidence" value="ECO:0007669"/>
    <property type="project" value="TreeGrafter"/>
</dbReference>
<proteinExistence type="predicted"/>
<comment type="caution">
    <text evidence="1">The sequence shown here is derived from an EMBL/GenBank/DDBJ whole genome shotgun (WGS) entry which is preliminary data.</text>
</comment>
<evidence type="ECO:0000313" key="1">
    <source>
        <dbReference type="EMBL" id="HJC46118.1"/>
    </source>
</evidence>
<organism evidence="1 2">
    <name type="scientific">Candidatus Faecalibacterium faecigallinarum</name>
    <dbReference type="NCBI Taxonomy" id="2838577"/>
    <lineage>
        <taxon>Bacteria</taxon>
        <taxon>Bacillati</taxon>
        <taxon>Bacillota</taxon>
        <taxon>Clostridia</taxon>
        <taxon>Eubacteriales</taxon>
        <taxon>Oscillospiraceae</taxon>
        <taxon>Faecalibacterium</taxon>
    </lineage>
</organism>
<dbReference type="Pfam" id="PF12836">
    <property type="entry name" value="HHH_3"/>
    <property type="match status" value="1"/>
</dbReference>
<dbReference type="PANTHER" id="PTHR21180">
    <property type="entry name" value="ENDONUCLEASE/EXONUCLEASE/PHOSPHATASE FAMILY DOMAIN-CONTAINING PROTEIN 1"/>
    <property type="match status" value="1"/>
</dbReference>
<protein>
    <submittedName>
        <fullName evidence="1">Helix-hairpin-helix domain-containing protein</fullName>
    </submittedName>
</protein>
<dbReference type="Gene3D" id="1.10.150.280">
    <property type="entry name" value="AF1531-like domain"/>
    <property type="match status" value="1"/>
</dbReference>
<sequence length="125" mass="13045">MVGRYLDRRELGFLAAAAAAAALFAVLAWQDAAPLRPPEGEAAAVRAESSLLEAAQVDLNTAGLDALCTLPGVGEKRARAILADRAANGPYAQVEDVTRVSGITQNTIRDWARLAYVSGPGPEGE</sequence>
<reference evidence="1" key="1">
    <citation type="journal article" date="2021" name="PeerJ">
        <title>Extensive microbial diversity within the chicken gut microbiome revealed by metagenomics and culture.</title>
        <authorList>
            <person name="Gilroy R."/>
            <person name="Ravi A."/>
            <person name="Getino M."/>
            <person name="Pursley I."/>
            <person name="Horton D.L."/>
            <person name="Alikhan N.F."/>
            <person name="Baker D."/>
            <person name="Gharbi K."/>
            <person name="Hall N."/>
            <person name="Watson M."/>
            <person name="Adriaenssens E.M."/>
            <person name="Foster-Nyarko E."/>
            <person name="Jarju S."/>
            <person name="Secka A."/>
            <person name="Antonio M."/>
            <person name="Oren A."/>
            <person name="Chaudhuri R.R."/>
            <person name="La Ragione R."/>
            <person name="Hildebrand F."/>
            <person name="Pallen M.J."/>
        </authorList>
    </citation>
    <scope>NUCLEOTIDE SEQUENCE</scope>
    <source>
        <strain evidence="1">ChiSjej5B23-2810</strain>
    </source>
</reference>
<dbReference type="InterPro" id="IPR010994">
    <property type="entry name" value="RuvA_2-like"/>
</dbReference>
<dbReference type="EMBL" id="DWWN01000053">
    <property type="protein sequence ID" value="HJC46118.1"/>
    <property type="molecule type" value="Genomic_DNA"/>
</dbReference>